<dbReference type="AlphaFoldDB" id="A0A1C7Z435"/>
<dbReference type="Proteomes" id="UP000093104">
    <property type="component" value="Unassembled WGS sequence"/>
</dbReference>
<evidence type="ECO:0000256" key="1">
    <source>
        <dbReference type="SAM" id="SignalP"/>
    </source>
</evidence>
<feature type="signal peptide" evidence="1">
    <location>
        <begin position="1"/>
        <end position="26"/>
    </location>
</feature>
<proteinExistence type="predicted"/>
<protein>
    <submittedName>
        <fullName evidence="3">Allergen V5/Tpx-1 family protein</fullName>
    </submittedName>
</protein>
<dbReference type="InterPro" id="IPR014044">
    <property type="entry name" value="CAP_dom"/>
</dbReference>
<dbReference type="PATRIC" id="fig|317.243.peg.3062"/>
<comment type="caution">
    <text evidence="3">The sequence shown here is derived from an EMBL/GenBank/DDBJ whole genome shotgun (WGS) entry which is preliminary data.</text>
</comment>
<organism evidence="3 4">
    <name type="scientific">Pseudomonas syringae</name>
    <dbReference type="NCBI Taxonomy" id="317"/>
    <lineage>
        <taxon>Bacteria</taxon>
        <taxon>Pseudomonadati</taxon>
        <taxon>Pseudomonadota</taxon>
        <taxon>Gammaproteobacteria</taxon>
        <taxon>Pseudomonadales</taxon>
        <taxon>Pseudomonadaceae</taxon>
        <taxon>Pseudomonas</taxon>
    </lineage>
</organism>
<dbReference type="PANTHER" id="PTHR31157">
    <property type="entry name" value="SCP DOMAIN-CONTAINING PROTEIN"/>
    <property type="match status" value="1"/>
</dbReference>
<dbReference type="Gene3D" id="3.40.33.10">
    <property type="entry name" value="CAP"/>
    <property type="match status" value="1"/>
</dbReference>
<sequence length="284" mass="30234">MRPTARSYLLLCLIPLLALFAGSAQASAETQLAQAINDYRAQPSRCASNTPRGLSPLALKSKLALPIGFGGDLRETLKASGYRAVSVRTIRLVGAPDADAAFDMLQRRYCAALLDTDFADIGITRAANEWRVVLAKPLLDGRLEDKQTAGKTLLAQVNAARAQPRMCGRKPYAAARPLAWNAALETAAQQHSLAMANESYFAHIDPNGDLPEDRARAAGYGGRQVGENIASGQGSATTAMQGWLASPGHCANLMNPMFTQVGAAYGTNSRSHAGIYWTMVFGAP</sequence>
<dbReference type="OrthoDB" id="68195at2"/>
<accession>A0A1C7Z435</accession>
<evidence type="ECO:0000313" key="3">
    <source>
        <dbReference type="EMBL" id="OCR22935.1"/>
    </source>
</evidence>
<gene>
    <name evidence="3" type="ORF">AFK24_22155</name>
</gene>
<dbReference type="RefSeq" id="WP_065835268.1">
    <property type="nucleotide sequence ID" value="NZ_LGSI01000065.1"/>
</dbReference>
<evidence type="ECO:0000259" key="2">
    <source>
        <dbReference type="Pfam" id="PF00188"/>
    </source>
</evidence>
<dbReference type="EMBL" id="LGSI01000065">
    <property type="protein sequence ID" value="OCR22935.1"/>
    <property type="molecule type" value="Genomic_DNA"/>
</dbReference>
<keyword evidence="1" id="KW-0732">Signal</keyword>
<feature type="chain" id="PRO_5008892103" evidence="1">
    <location>
        <begin position="27"/>
        <end position="284"/>
    </location>
</feature>
<dbReference type="SUPFAM" id="SSF55797">
    <property type="entry name" value="PR-1-like"/>
    <property type="match status" value="1"/>
</dbReference>
<dbReference type="Pfam" id="PF00188">
    <property type="entry name" value="CAP"/>
    <property type="match status" value="1"/>
</dbReference>
<dbReference type="InterPro" id="IPR035940">
    <property type="entry name" value="CAP_sf"/>
</dbReference>
<evidence type="ECO:0000313" key="4">
    <source>
        <dbReference type="Proteomes" id="UP000093104"/>
    </source>
</evidence>
<reference evidence="3 4" key="1">
    <citation type="submission" date="2015-07" db="EMBL/GenBank/DDBJ databases">
        <title>Draft genome sequence of a diazotrophic, plant growth-promoting rhizobacterium of the Pseudomonas syringae complex.</title>
        <authorList>
            <person name="Patten C.L."/>
            <person name="Jeong H."/>
        </authorList>
    </citation>
    <scope>NUCLEOTIDE SEQUENCE [LARGE SCALE GENOMIC DNA]</scope>
    <source>
        <strain evidence="3 4">GR12-2</strain>
    </source>
</reference>
<name>A0A1C7Z435_PSESX</name>
<dbReference type="PANTHER" id="PTHR31157:SF1">
    <property type="entry name" value="SCP DOMAIN-CONTAINING PROTEIN"/>
    <property type="match status" value="1"/>
</dbReference>
<feature type="domain" description="SCP" evidence="2">
    <location>
        <begin position="155"/>
        <end position="281"/>
    </location>
</feature>
<dbReference type="CDD" id="cd05379">
    <property type="entry name" value="CAP_bacterial"/>
    <property type="match status" value="1"/>
</dbReference>